<sequence length="152" mass="17607">MKRSTVNLLTFFVLLLVVSCSTDSREPENKVAQKIAITGRWVLIKSEDSGSRKTNHQNQPSDVVLNIQKNGFFIIYDTFVDPKWRKRGLPLIQERSSGQWTLKDSLFTMIHDDKDTSYTEDFKIVRCNGAELVTERSNKKTIVYRTYGKKKE</sequence>
<dbReference type="Proteomes" id="UP000316008">
    <property type="component" value="Unassembled WGS sequence"/>
</dbReference>
<dbReference type="RefSeq" id="WP_144331330.1">
    <property type="nucleotide sequence ID" value="NZ_VLPL01000001.1"/>
</dbReference>
<evidence type="ECO:0000259" key="2">
    <source>
        <dbReference type="Pfam" id="PF13648"/>
    </source>
</evidence>
<feature type="signal peptide" evidence="1">
    <location>
        <begin position="1"/>
        <end position="24"/>
    </location>
</feature>
<proteinExistence type="predicted"/>
<feature type="chain" id="PRO_5022060021" description="Lipocalin-like domain-containing protein" evidence="1">
    <location>
        <begin position="25"/>
        <end position="152"/>
    </location>
</feature>
<dbReference type="PROSITE" id="PS51257">
    <property type="entry name" value="PROKAR_LIPOPROTEIN"/>
    <property type="match status" value="1"/>
</dbReference>
<name>A0A556N6M3_9FLAO</name>
<dbReference type="AlphaFoldDB" id="A0A556N6M3"/>
<evidence type="ECO:0000256" key="1">
    <source>
        <dbReference type="SAM" id="SignalP"/>
    </source>
</evidence>
<dbReference type="OrthoDB" id="9553663at2"/>
<reference evidence="3 4" key="1">
    <citation type="submission" date="2019-07" db="EMBL/GenBank/DDBJ databases">
        <authorList>
            <person name="Huq M.A."/>
        </authorList>
    </citation>
    <scope>NUCLEOTIDE SEQUENCE [LARGE SCALE GENOMIC DNA]</scope>
    <source>
        <strain evidence="3 4">MAH-3</strain>
    </source>
</reference>
<organism evidence="3 4">
    <name type="scientific">Fluviicola chungangensis</name>
    <dbReference type="NCBI Taxonomy" id="2597671"/>
    <lineage>
        <taxon>Bacteria</taxon>
        <taxon>Pseudomonadati</taxon>
        <taxon>Bacteroidota</taxon>
        <taxon>Flavobacteriia</taxon>
        <taxon>Flavobacteriales</taxon>
        <taxon>Crocinitomicaceae</taxon>
        <taxon>Fluviicola</taxon>
    </lineage>
</organism>
<evidence type="ECO:0000313" key="4">
    <source>
        <dbReference type="Proteomes" id="UP000316008"/>
    </source>
</evidence>
<keyword evidence="4" id="KW-1185">Reference proteome</keyword>
<accession>A0A556N6M3</accession>
<keyword evidence="1" id="KW-0732">Signal</keyword>
<comment type="caution">
    <text evidence="3">The sequence shown here is derived from an EMBL/GenBank/DDBJ whole genome shotgun (WGS) entry which is preliminary data.</text>
</comment>
<protein>
    <recommendedName>
        <fullName evidence="2">Lipocalin-like domain-containing protein</fullName>
    </recommendedName>
</protein>
<dbReference type="EMBL" id="VLPL01000001">
    <property type="protein sequence ID" value="TSJ47795.1"/>
    <property type="molecule type" value="Genomic_DNA"/>
</dbReference>
<dbReference type="Pfam" id="PF13648">
    <property type="entry name" value="Lipocalin_4"/>
    <property type="match status" value="1"/>
</dbReference>
<feature type="domain" description="Lipocalin-like" evidence="2">
    <location>
        <begin position="37"/>
        <end position="133"/>
    </location>
</feature>
<evidence type="ECO:0000313" key="3">
    <source>
        <dbReference type="EMBL" id="TSJ47795.1"/>
    </source>
</evidence>
<dbReference type="InterPro" id="IPR024311">
    <property type="entry name" value="Lipocalin-like"/>
</dbReference>
<gene>
    <name evidence="3" type="ORF">FO442_01315</name>
</gene>